<accession>A0AC34RGI7</accession>
<dbReference type="Proteomes" id="UP000887576">
    <property type="component" value="Unplaced"/>
</dbReference>
<protein>
    <submittedName>
        <fullName evidence="2">Uncharacterized protein</fullName>
    </submittedName>
</protein>
<dbReference type="WBParaSite" id="JU765_v2.g6762.t1">
    <property type="protein sequence ID" value="JU765_v2.g6762.t1"/>
    <property type="gene ID" value="JU765_v2.g6762"/>
</dbReference>
<organism evidence="1 2">
    <name type="scientific">Panagrolaimus sp. JU765</name>
    <dbReference type="NCBI Taxonomy" id="591449"/>
    <lineage>
        <taxon>Eukaryota</taxon>
        <taxon>Metazoa</taxon>
        <taxon>Ecdysozoa</taxon>
        <taxon>Nematoda</taxon>
        <taxon>Chromadorea</taxon>
        <taxon>Rhabditida</taxon>
        <taxon>Tylenchina</taxon>
        <taxon>Panagrolaimomorpha</taxon>
        <taxon>Panagrolaimoidea</taxon>
        <taxon>Panagrolaimidae</taxon>
        <taxon>Panagrolaimus</taxon>
    </lineage>
</organism>
<proteinExistence type="predicted"/>
<evidence type="ECO:0000313" key="2">
    <source>
        <dbReference type="WBParaSite" id="JU765_v2.g6762.t1"/>
    </source>
</evidence>
<reference evidence="2" key="1">
    <citation type="submission" date="2022-11" db="UniProtKB">
        <authorList>
            <consortium name="WormBaseParasite"/>
        </authorList>
    </citation>
    <scope>IDENTIFICATION</scope>
</reference>
<sequence length="121" mass="14089">MFLGQKNVDNSYRCIFSISHNLRSRGKMVINLSFRHLNHDFITNFGQFCKKIVLIRDGRFIISEEEGRYIFYIDIRGMLRYEVGDNSQVFGSICYGRDSLDYCFDNVVDGQVKITSASHLN</sequence>
<evidence type="ECO:0000313" key="1">
    <source>
        <dbReference type="Proteomes" id="UP000887576"/>
    </source>
</evidence>
<name>A0AC34RGI7_9BILA</name>